<comment type="similarity">
    <text evidence="2 10">Belongs to the membrane-bound acyltransferase family. Sterol o-acyltransferase subfamily.</text>
</comment>
<dbReference type="VEuPathDB" id="FungiDB:SCODWIG_01799"/>
<protein>
    <recommendedName>
        <fullName evidence="10">O-acyltransferase</fullName>
    </recommendedName>
</protein>
<dbReference type="InterPro" id="IPR014371">
    <property type="entry name" value="Oat_ACAT_DAG_ARE"/>
</dbReference>
<dbReference type="AlphaFoldDB" id="A0A376B5R4"/>
<keyword evidence="15" id="KW-1185">Reference proteome</keyword>
<evidence type="ECO:0000256" key="7">
    <source>
        <dbReference type="ARBA" id="ARBA00023136"/>
    </source>
</evidence>
<sequence>MATNLQQVKKLNNPGHTRPSLTDKEEFENRSLTNLTFYATALNKKHKYRYNTKLKKTRSLLNDVVFDIKDSLLDKYLYGSLKAKFKGPSLESRDQASPTIKGSIEEKQDQQNQQNQVNGNKEKNNTDESTTTADNYDYSIEIKKQVVTTTTMITEPFTDFSGFFIFTWMTCFLIVFKQFWDFYQINGLDLSKSQVWTFMSRKWLQVALIDLMMYLSIYFAFLVQILCLKKVFTWHKVGRWLIYIYEVLFIVLYIYVAERIMKFHWISRIFLFLHSCVLLMKMHSYSFYNSYLWGIYNELHYSKRLLKDISETVKERDVSPEIIESLNNSIDFCTAELNSQSDKKDGNNVFPKNINFKNFFMFTMYPTLVYQISYPRTNKIRWYYVFEKICAIIGIIILMMVFAQMSIYPHVIEAEHVMEAPAGTQMFLRWMNVFVDMMPGFIAESMLTWYLIWDAILNCIAELTCFADRSFYGDWWNCVTWDEYARLWNLPVHKFLLRHVYHSTISSFHLNKKTAILMTFLLSSIVHEIAMYVLFNKVRFYLFILQMSQMPQTFLFRRYLNDHKILGNAIFWLGVCITPGLICSIYISF</sequence>
<dbReference type="PIRSF" id="PIRSF000439">
    <property type="entry name" value="Oat_ACAT_DAG_ARE"/>
    <property type="match status" value="1"/>
</dbReference>
<feature type="compositionally biased region" description="Polar residues" evidence="12">
    <location>
        <begin position="1"/>
        <end position="10"/>
    </location>
</feature>
<feature type="transmembrane region" description="Helical" evidence="13">
    <location>
        <begin position="162"/>
        <end position="183"/>
    </location>
</feature>
<feature type="active site" evidence="11">
    <location>
        <position position="527"/>
    </location>
</feature>
<feature type="region of interest" description="Disordered" evidence="12">
    <location>
        <begin position="105"/>
        <end position="132"/>
    </location>
</feature>
<feature type="transmembrane region" description="Helical" evidence="13">
    <location>
        <begin position="263"/>
        <end position="280"/>
    </location>
</feature>
<evidence type="ECO:0000256" key="1">
    <source>
        <dbReference type="ARBA" id="ARBA00004477"/>
    </source>
</evidence>
<comment type="function">
    <text evidence="9">Sterol O-acyltransferase that catalyzes the formation of stery esters.</text>
</comment>
<dbReference type="PANTHER" id="PTHR10408">
    <property type="entry name" value="STEROL O-ACYLTRANSFERASE"/>
    <property type="match status" value="1"/>
</dbReference>
<dbReference type="InterPro" id="IPR004299">
    <property type="entry name" value="MBOAT_fam"/>
</dbReference>
<dbReference type="GO" id="GO:0034737">
    <property type="term" value="F:ergosterol O-acyltransferase activity"/>
    <property type="evidence" value="ECO:0007669"/>
    <property type="project" value="TreeGrafter"/>
</dbReference>
<dbReference type="PANTHER" id="PTHR10408:SF23">
    <property type="entry name" value="STEROL O-ACYLTRANSFERASE 1-RELATED"/>
    <property type="match status" value="1"/>
</dbReference>
<comment type="subcellular location">
    <subcellularLocation>
        <location evidence="1 10">Endoplasmic reticulum membrane</location>
        <topology evidence="1 10">Multi-pass membrane protein</topology>
    </subcellularLocation>
</comment>
<evidence type="ECO:0000256" key="3">
    <source>
        <dbReference type="ARBA" id="ARBA00022679"/>
    </source>
</evidence>
<dbReference type="Pfam" id="PF03062">
    <property type="entry name" value="MBOAT"/>
    <property type="match status" value="1"/>
</dbReference>
<evidence type="ECO:0000256" key="11">
    <source>
        <dbReference type="PIRSR" id="PIRSR000439-1"/>
    </source>
</evidence>
<organism evidence="14 15">
    <name type="scientific">Saccharomycodes ludwigii</name>
    <dbReference type="NCBI Taxonomy" id="36035"/>
    <lineage>
        <taxon>Eukaryota</taxon>
        <taxon>Fungi</taxon>
        <taxon>Dikarya</taxon>
        <taxon>Ascomycota</taxon>
        <taxon>Saccharomycotina</taxon>
        <taxon>Saccharomycetes</taxon>
        <taxon>Saccharomycodales</taxon>
        <taxon>Saccharomycodaceae</taxon>
        <taxon>Saccharomycodes</taxon>
    </lineage>
</organism>
<dbReference type="GO" id="GO:0008204">
    <property type="term" value="P:ergosterol metabolic process"/>
    <property type="evidence" value="ECO:0007669"/>
    <property type="project" value="TreeGrafter"/>
</dbReference>
<feature type="compositionally biased region" description="Low complexity" evidence="12">
    <location>
        <begin position="110"/>
        <end position="119"/>
    </location>
</feature>
<feature type="region of interest" description="Disordered" evidence="12">
    <location>
        <begin position="1"/>
        <end position="24"/>
    </location>
</feature>
<dbReference type="GO" id="GO:0005789">
    <property type="term" value="C:endoplasmic reticulum membrane"/>
    <property type="evidence" value="ECO:0007669"/>
    <property type="project" value="UniProtKB-SubCell"/>
</dbReference>
<keyword evidence="4 13" id="KW-0812">Transmembrane</keyword>
<feature type="transmembrane region" description="Helical" evidence="13">
    <location>
        <begin position="240"/>
        <end position="257"/>
    </location>
</feature>
<feature type="transmembrane region" description="Helical" evidence="13">
    <location>
        <begin position="515"/>
        <end position="534"/>
    </location>
</feature>
<evidence type="ECO:0000256" key="13">
    <source>
        <dbReference type="SAM" id="Phobius"/>
    </source>
</evidence>
<keyword evidence="8 10" id="KW-0012">Acyltransferase</keyword>
<keyword evidence="6 13" id="KW-1133">Transmembrane helix</keyword>
<evidence type="ECO:0000256" key="12">
    <source>
        <dbReference type="SAM" id="MobiDB-lite"/>
    </source>
</evidence>
<evidence type="ECO:0000313" key="15">
    <source>
        <dbReference type="Proteomes" id="UP000262825"/>
    </source>
</evidence>
<evidence type="ECO:0000256" key="4">
    <source>
        <dbReference type="ARBA" id="ARBA00022692"/>
    </source>
</evidence>
<keyword evidence="5 10" id="KW-0256">Endoplasmic reticulum</keyword>
<evidence type="ECO:0000256" key="2">
    <source>
        <dbReference type="ARBA" id="ARBA00009010"/>
    </source>
</evidence>
<feature type="transmembrane region" description="Helical" evidence="13">
    <location>
        <begin position="203"/>
        <end position="228"/>
    </location>
</feature>
<feature type="transmembrane region" description="Helical" evidence="13">
    <location>
        <begin position="569"/>
        <end position="587"/>
    </location>
</feature>
<reference evidence="15" key="1">
    <citation type="submission" date="2018-06" db="EMBL/GenBank/DDBJ databases">
        <authorList>
            <person name="Guldener U."/>
        </authorList>
    </citation>
    <scope>NUCLEOTIDE SEQUENCE [LARGE SCALE GENOMIC DNA]</scope>
    <source>
        <strain evidence="15">UTAD17</strain>
    </source>
</reference>
<accession>A0A376B5R4</accession>
<keyword evidence="7 10" id="KW-0472">Membrane</keyword>
<gene>
    <name evidence="14" type="ORF">SCODWIG_01799</name>
</gene>
<name>A0A376B5R4_9ASCO</name>
<evidence type="ECO:0000256" key="8">
    <source>
        <dbReference type="ARBA" id="ARBA00023315"/>
    </source>
</evidence>
<evidence type="ECO:0000256" key="6">
    <source>
        <dbReference type="ARBA" id="ARBA00022989"/>
    </source>
</evidence>
<feature type="transmembrane region" description="Helical" evidence="13">
    <location>
        <begin position="382"/>
        <end position="407"/>
    </location>
</feature>
<evidence type="ECO:0000256" key="9">
    <source>
        <dbReference type="ARBA" id="ARBA00023568"/>
    </source>
</evidence>
<dbReference type="Proteomes" id="UP000262825">
    <property type="component" value="Unassembled WGS sequence"/>
</dbReference>
<evidence type="ECO:0000256" key="5">
    <source>
        <dbReference type="ARBA" id="ARBA00022824"/>
    </source>
</evidence>
<proteinExistence type="inferred from homology"/>
<evidence type="ECO:0000313" key="14">
    <source>
        <dbReference type="EMBL" id="SSD60038.1"/>
    </source>
</evidence>
<dbReference type="EMBL" id="UFAJ01000257">
    <property type="protein sequence ID" value="SSD60038.1"/>
    <property type="molecule type" value="Genomic_DNA"/>
</dbReference>
<evidence type="ECO:0000256" key="10">
    <source>
        <dbReference type="PIRNR" id="PIRNR000439"/>
    </source>
</evidence>
<keyword evidence="3 10" id="KW-0808">Transferase</keyword>